<feature type="chain" id="PRO_5026726496" evidence="8">
    <location>
        <begin position="31"/>
        <end position="429"/>
    </location>
</feature>
<feature type="signal peptide" evidence="8">
    <location>
        <begin position="1"/>
        <end position="30"/>
    </location>
</feature>
<keyword evidence="4 6" id="KW-0862">Zinc</keyword>
<keyword evidence="5 6" id="KW-0482">Metalloprotease</keyword>
<accession>A0A6N3AA91</accession>
<evidence type="ECO:0000256" key="6">
    <source>
        <dbReference type="RuleBase" id="RU003983"/>
    </source>
</evidence>
<evidence type="ECO:0000259" key="9">
    <source>
        <dbReference type="Pfam" id="PF01435"/>
    </source>
</evidence>
<keyword evidence="3 6" id="KW-0378">Hydrolase</keyword>
<dbReference type="Gene3D" id="3.30.2010.10">
    <property type="entry name" value="Metalloproteases ('zincins'), catalytic domain"/>
    <property type="match status" value="1"/>
</dbReference>
<sequence>MNKKLTAATLSVAMAATMAPAIMQTAPVNAASSAVQTLAGGAVAMAYVSTALNKMDNSEQGQQESLARTKEKTGYLNDSAAQARVQRILKTLEASPSVKRSYVVYANPDTEFNAFATLGRVMSVNKGALDTLDDDQLAYVMAHEIAHGEHKDIINGAKKQIGLSTAVGIAAGGSEGAALLSNVAGKYLSNQVFTMSQEKAADELGFKILSESPYNVGGAAGSMAVLRNKVGEHYREGLSQVVAPNNHPKLSDRVNNNISRMYTYSGNHVNVSNGAVYVNGDNIYSPAGSGRYTGEERAYYMAGKLARLYHNNQITPGSASYSGGTVTVAGQSIVSTPSSDVALQVATNLNNAFVKPAGVAVNAKNPVKVKQEKPKKVKQEKAKPVKAEKAKPTKGKEVKPVTKASTTKHTAKATKNTNTNDHGRKTIDR</sequence>
<evidence type="ECO:0000256" key="4">
    <source>
        <dbReference type="ARBA" id="ARBA00022833"/>
    </source>
</evidence>
<evidence type="ECO:0000256" key="1">
    <source>
        <dbReference type="ARBA" id="ARBA00022670"/>
    </source>
</evidence>
<dbReference type="PANTHER" id="PTHR22726">
    <property type="entry name" value="METALLOENDOPEPTIDASE OMA1"/>
    <property type="match status" value="1"/>
</dbReference>
<feature type="region of interest" description="Disordered" evidence="7">
    <location>
        <begin position="367"/>
        <end position="429"/>
    </location>
</feature>
<proteinExistence type="inferred from homology"/>
<feature type="compositionally biased region" description="Basic and acidic residues" evidence="7">
    <location>
        <begin position="369"/>
        <end position="400"/>
    </location>
</feature>
<dbReference type="GO" id="GO:0051603">
    <property type="term" value="P:proteolysis involved in protein catabolic process"/>
    <property type="evidence" value="ECO:0007669"/>
    <property type="project" value="TreeGrafter"/>
</dbReference>
<dbReference type="CDD" id="cd07324">
    <property type="entry name" value="M48C_Oma1-like"/>
    <property type="match status" value="1"/>
</dbReference>
<feature type="compositionally biased region" description="Low complexity" evidence="7">
    <location>
        <begin position="402"/>
        <end position="420"/>
    </location>
</feature>
<dbReference type="GO" id="GO:0046872">
    <property type="term" value="F:metal ion binding"/>
    <property type="evidence" value="ECO:0007669"/>
    <property type="project" value="UniProtKB-KW"/>
</dbReference>
<evidence type="ECO:0000256" key="7">
    <source>
        <dbReference type="SAM" id="MobiDB-lite"/>
    </source>
</evidence>
<keyword evidence="2" id="KW-0479">Metal-binding</keyword>
<evidence type="ECO:0000256" key="8">
    <source>
        <dbReference type="SAM" id="SignalP"/>
    </source>
</evidence>
<dbReference type="InterPro" id="IPR051156">
    <property type="entry name" value="Mito/Outer_Membr_Metalloprot"/>
</dbReference>
<gene>
    <name evidence="10" type="primary">htpX</name>
    <name evidence="10" type="ORF">VDLFYP95_00962</name>
</gene>
<name>A0A6N3AA91_9FIRM</name>
<keyword evidence="8" id="KW-0732">Signal</keyword>
<comment type="cofactor">
    <cofactor evidence="6">
        <name>Zn(2+)</name>
        <dbReference type="ChEBI" id="CHEBI:29105"/>
    </cofactor>
    <text evidence="6">Binds 1 zinc ion per subunit.</text>
</comment>
<dbReference type="InterPro" id="IPR001915">
    <property type="entry name" value="Peptidase_M48"/>
</dbReference>
<evidence type="ECO:0000256" key="3">
    <source>
        <dbReference type="ARBA" id="ARBA00022801"/>
    </source>
</evidence>
<reference evidence="10" key="1">
    <citation type="submission" date="2019-11" db="EMBL/GenBank/DDBJ databases">
        <authorList>
            <person name="Feng L."/>
        </authorList>
    </citation>
    <scope>NUCLEOTIDE SEQUENCE</scope>
    <source>
        <strain evidence="10">VdisparLFYP95</strain>
    </source>
</reference>
<dbReference type="GO" id="GO:0016020">
    <property type="term" value="C:membrane"/>
    <property type="evidence" value="ECO:0007669"/>
    <property type="project" value="TreeGrafter"/>
</dbReference>
<keyword evidence="1 6" id="KW-0645">Protease</keyword>
<evidence type="ECO:0000313" key="10">
    <source>
        <dbReference type="EMBL" id="VYT88531.1"/>
    </source>
</evidence>
<evidence type="ECO:0000256" key="5">
    <source>
        <dbReference type="ARBA" id="ARBA00023049"/>
    </source>
</evidence>
<feature type="domain" description="Peptidase M48" evidence="9">
    <location>
        <begin position="81"/>
        <end position="255"/>
    </location>
</feature>
<comment type="similarity">
    <text evidence="6">Belongs to the peptidase M48 family.</text>
</comment>
<dbReference type="AlphaFoldDB" id="A0A6N3AA91"/>
<dbReference type="EMBL" id="CACRUF010000018">
    <property type="protein sequence ID" value="VYT88531.1"/>
    <property type="molecule type" value="Genomic_DNA"/>
</dbReference>
<evidence type="ECO:0000256" key="2">
    <source>
        <dbReference type="ARBA" id="ARBA00022723"/>
    </source>
</evidence>
<dbReference type="RefSeq" id="WP_156719322.1">
    <property type="nucleotide sequence ID" value="NZ_CACRUF010000018.1"/>
</dbReference>
<protein>
    <submittedName>
        <fullName evidence="10">Protease HtpX</fullName>
    </submittedName>
</protein>
<organism evidence="10">
    <name type="scientific">Veillonella dispar</name>
    <dbReference type="NCBI Taxonomy" id="39778"/>
    <lineage>
        <taxon>Bacteria</taxon>
        <taxon>Bacillati</taxon>
        <taxon>Bacillota</taxon>
        <taxon>Negativicutes</taxon>
        <taxon>Veillonellales</taxon>
        <taxon>Veillonellaceae</taxon>
        <taxon>Veillonella</taxon>
    </lineage>
</organism>
<dbReference type="Pfam" id="PF01435">
    <property type="entry name" value="Peptidase_M48"/>
    <property type="match status" value="1"/>
</dbReference>
<dbReference type="PANTHER" id="PTHR22726:SF1">
    <property type="entry name" value="METALLOENDOPEPTIDASE OMA1, MITOCHONDRIAL"/>
    <property type="match status" value="1"/>
</dbReference>
<dbReference type="GO" id="GO:0004222">
    <property type="term" value="F:metalloendopeptidase activity"/>
    <property type="evidence" value="ECO:0007669"/>
    <property type="project" value="InterPro"/>
</dbReference>